<feature type="domain" description="HTH cro/C1-type" evidence="2">
    <location>
        <begin position="6"/>
        <end position="61"/>
    </location>
</feature>
<reference evidence="3 4" key="1">
    <citation type="submission" date="2021-01" db="EMBL/GenBank/DDBJ databases">
        <title>Genome public.</title>
        <authorList>
            <person name="Liu C."/>
            <person name="Sun Q."/>
        </authorList>
    </citation>
    <scope>NUCLEOTIDE SEQUENCE [LARGE SCALE GENOMIC DNA]</scope>
    <source>
        <strain evidence="3 4">YIM B02515</strain>
    </source>
</reference>
<accession>A0ABS1T6W1</accession>
<name>A0ABS1T6W1_9CLOT</name>
<dbReference type="InterPro" id="IPR050807">
    <property type="entry name" value="TransReg_Diox_bact_type"/>
</dbReference>
<evidence type="ECO:0000313" key="3">
    <source>
        <dbReference type="EMBL" id="MBL4935088.1"/>
    </source>
</evidence>
<comment type="caution">
    <text evidence="3">The sequence shown here is derived from an EMBL/GenBank/DDBJ whole genome shotgun (WGS) entry which is preliminary data.</text>
</comment>
<evidence type="ECO:0000259" key="2">
    <source>
        <dbReference type="PROSITE" id="PS50943"/>
    </source>
</evidence>
<evidence type="ECO:0000313" key="4">
    <source>
        <dbReference type="Proteomes" id="UP000632377"/>
    </source>
</evidence>
<dbReference type="SUPFAM" id="SSF47413">
    <property type="entry name" value="lambda repressor-like DNA-binding domains"/>
    <property type="match status" value="1"/>
</dbReference>
<keyword evidence="4" id="KW-1185">Reference proteome</keyword>
<gene>
    <name evidence="3" type="ORF">JK636_04870</name>
</gene>
<organism evidence="3 4">
    <name type="scientific">Clostridium rhizosphaerae</name>
    <dbReference type="NCBI Taxonomy" id="2803861"/>
    <lineage>
        <taxon>Bacteria</taxon>
        <taxon>Bacillati</taxon>
        <taxon>Bacillota</taxon>
        <taxon>Clostridia</taxon>
        <taxon>Eubacteriales</taxon>
        <taxon>Clostridiaceae</taxon>
        <taxon>Clostridium</taxon>
    </lineage>
</organism>
<keyword evidence="1" id="KW-0238">DNA-binding</keyword>
<dbReference type="EMBL" id="JAESWC010000002">
    <property type="protein sequence ID" value="MBL4935088.1"/>
    <property type="molecule type" value="Genomic_DNA"/>
</dbReference>
<dbReference type="PANTHER" id="PTHR46797:SF1">
    <property type="entry name" value="METHYLPHOSPHONATE SYNTHASE"/>
    <property type="match status" value="1"/>
</dbReference>
<dbReference type="Proteomes" id="UP000632377">
    <property type="component" value="Unassembled WGS sequence"/>
</dbReference>
<dbReference type="InterPro" id="IPR001387">
    <property type="entry name" value="Cro/C1-type_HTH"/>
</dbReference>
<protein>
    <submittedName>
        <fullName evidence="3">Helix-turn-helix domain-containing protein</fullName>
    </submittedName>
</protein>
<dbReference type="Pfam" id="PF01381">
    <property type="entry name" value="HTH_3"/>
    <property type="match status" value="1"/>
</dbReference>
<evidence type="ECO:0000256" key="1">
    <source>
        <dbReference type="ARBA" id="ARBA00023125"/>
    </source>
</evidence>
<dbReference type="InterPro" id="IPR010982">
    <property type="entry name" value="Lambda_DNA-bd_dom_sf"/>
</dbReference>
<proteinExistence type="predicted"/>
<dbReference type="RefSeq" id="WP_202747703.1">
    <property type="nucleotide sequence ID" value="NZ_JAESWC010000002.1"/>
</dbReference>
<dbReference type="SMART" id="SM00530">
    <property type="entry name" value="HTH_XRE"/>
    <property type="match status" value="1"/>
</dbReference>
<sequence length="114" mass="12994">MIGDNIKKIREDSNISLSELAERIGISRSYLSLIENNQRTNIKSELLNKISESLNVPVSTLLGEEQQEEVPIGFLHIAREAQKNGLTPDDVKFAIDWLIEAKKRSNNFKKEKDK</sequence>
<dbReference type="CDD" id="cd00093">
    <property type="entry name" value="HTH_XRE"/>
    <property type="match status" value="1"/>
</dbReference>
<dbReference type="PROSITE" id="PS50943">
    <property type="entry name" value="HTH_CROC1"/>
    <property type="match status" value="1"/>
</dbReference>
<dbReference type="PANTHER" id="PTHR46797">
    <property type="entry name" value="HTH-TYPE TRANSCRIPTIONAL REGULATOR"/>
    <property type="match status" value="1"/>
</dbReference>
<dbReference type="Gene3D" id="1.10.260.40">
    <property type="entry name" value="lambda repressor-like DNA-binding domains"/>
    <property type="match status" value="1"/>
</dbReference>